<dbReference type="CDD" id="cd06578">
    <property type="entry name" value="HemD"/>
    <property type="match status" value="1"/>
</dbReference>
<comment type="catalytic activity">
    <reaction evidence="8 9">
        <text>hydroxymethylbilane = uroporphyrinogen III + H2O</text>
        <dbReference type="Rhea" id="RHEA:18965"/>
        <dbReference type="ChEBI" id="CHEBI:15377"/>
        <dbReference type="ChEBI" id="CHEBI:57308"/>
        <dbReference type="ChEBI" id="CHEBI:57845"/>
        <dbReference type="EC" id="4.2.1.75"/>
    </reaction>
</comment>
<dbReference type="GO" id="GO:0004852">
    <property type="term" value="F:uroporphyrinogen-III synthase activity"/>
    <property type="evidence" value="ECO:0007669"/>
    <property type="project" value="UniProtKB-UniRule"/>
</dbReference>
<dbReference type="PANTHER" id="PTHR38042:SF1">
    <property type="entry name" value="UROPORPHYRINOGEN-III SYNTHASE, CHLOROPLASTIC"/>
    <property type="match status" value="1"/>
</dbReference>
<evidence type="ECO:0000256" key="2">
    <source>
        <dbReference type="ARBA" id="ARBA00008133"/>
    </source>
</evidence>
<dbReference type="SUPFAM" id="SSF69618">
    <property type="entry name" value="HemD-like"/>
    <property type="match status" value="1"/>
</dbReference>
<dbReference type="Pfam" id="PF02602">
    <property type="entry name" value="HEM4"/>
    <property type="match status" value="1"/>
</dbReference>
<evidence type="ECO:0000256" key="1">
    <source>
        <dbReference type="ARBA" id="ARBA00004772"/>
    </source>
</evidence>
<dbReference type="InterPro" id="IPR039793">
    <property type="entry name" value="UROS/Hem4"/>
</dbReference>
<protein>
    <recommendedName>
        <fullName evidence="7 9">Uroporphyrinogen-III synthase</fullName>
        <ecNumber evidence="3 9">4.2.1.75</ecNumber>
    </recommendedName>
</protein>
<keyword evidence="4 9" id="KW-0456">Lyase</keyword>
<evidence type="ECO:0000256" key="3">
    <source>
        <dbReference type="ARBA" id="ARBA00013109"/>
    </source>
</evidence>
<reference evidence="11" key="2">
    <citation type="submission" date="2020-09" db="EMBL/GenBank/DDBJ databases">
        <authorList>
            <person name="Sun Q."/>
            <person name="Zhou Y."/>
        </authorList>
    </citation>
    <scope>NUCLEOTIDE SEQUENCE</scope>
    <source>
        <strain evidence="11">CGMCC 1.15371</strain>
    </source>
</reference>
<keyword evidence="12" id="KW-1185">Reference proteome</keyword>
<evidence type="ECO:0000313" key="11">
    <source>
        <dbReference type="EMBL" id="GGE42572.1"/>
    </source>
</evidence>
<evidence type="ECO:0000256" key="8">
    <source>
        <dbReference type="ARBA" id="ARBA00048617"/>
    </source>
</evidence>
<evidence type="ECO:0000256" key="4">
    <source>
        <dbReference type="ARBA" id="ARBA00023239"/>
    </source>
</evidence>
<dbReference type="PANTHER" id="PTHR38042">
    <property type="entry name" value="UROPORPHYRINOGEN-III SYNTHASE, CHLOROPLASTIC"/>
    <property type="match status" value="1"/>
</dbReference>
<sequence length="265" mass="29690">MTEGLNGLRILITRAQSAAQSMIADIEKRGGQALIAPVMTFQSLALTDNAQQKLKELGQYQWVMWTSANGVRFFMEHLKHLGLSLPSHVQLAAVGKKTAKALEEYGYATDFIPREYTAKALAAGMREEERGRVLLPLGRLAKDDLSETLTRLGFISERLNVYDTLCNEAIRPLLHQLILENRMDVVTFASPSAVRFFLTLIQPLDTTLFWKHVIIACIGEVTAEEVKRHGLTAQIIPKQYTASALIQSIAHYRSSIQKPTRRNKS</sequence>
<organism evidence="11 12">
    <name type="scientific">Pullulanibacillus camelliae</name>
    <dbReference type="NCBI Taxonomy" id="1707096"/>
    <lineage>
        <taxon>Bacteria</taxon>
        <taxon>Bacillati</taxon>
        <taxon>Bacillota</taxon>
        <taxon>Bacilli</taxon>
        <taxon>Bacillales</taxon>
        <taxon>Sporolactobacillaceae</taxon>
        <taxon>Pullulanibacillus</taxon>
    </lineage>
</organism>
<proteinExistence type="inferred from homology"/>
<comment type="similarity">
    <text evidence="2 9">Belongs to the uroporphyrinogen-III synthase family.</text>
</comment>
<dbReference type="GO" id="GO:0006780">
    <property type="term" value="P:uroporphyrinogen III biosynthetic process"/>
    <property type="evidence" value="ECO:0007669"/>
    <property type="project" value="UniProtKB-UniRule"/>
</dbReference>
<feature type="domain" description="Tetrapyrrole biosynthesis uroporphyrinogen III synthase" evidence="10">
    <location>
        <begin position="22"/>
        <end position="247"/>
    </location>
</feature>
<dbReference type="UniPathway" id="UPA00251">
    <property type="reaction ID" value="UER00320"/>
</dbReference>
<comment type="caution">
    <text evidence="11">The sequence shown here is derived from an EMBL/GenBank/DDBJ whole genome shotgun (WGS) entry which is preliminary data.</text>
</comment>
<dbReference type="Gene3D" id="3.40.50.10090">
    <property type="match status" value="2"/>
</dbReference>
<reference evidence="11" key="1">
    <citation type="journal article" date="2014" name="Int. J. Syst. Evol. Microbiol.">
        <title>Complete genome sequence of Corynebacterium casei LMG S-19264T (=DSM 44701T), isolated from a smear-ripened cheese.</title>
        <authorList>
            <consortium name="US DOE Joint Genome Institute (JGI-PGF)"/>
            <person name="Walter F."/>
            <person name="Albersmeier A."/>
            <person name="Kalinowski J."/>
            <person name="Ruckert C."/>
        </authorList>
    </citation>
    <scope>NUCLEOTIDE SEQUENCE</scope>
    <source>
        <strain evidence="11">CGMCC 1.15371</strain>
    </source>
</reference>
<comment type="pathway">
    <text evidence="1 9">Porphyrin-containing compound metabolism; protoporphyrin-IX biosynthesis; coproporphyrinogen-III from 5-aminolevulinate: step 3/4.</text>
</comment>
<dbReference type="EMBL" id="BMIR01000009">
    <property type="protein sequence ID" value="GGE42572.1"/>
    <property type="molecule type" value="Genomic_DNA"/>
</dbReference>
<dbReference type="GO" id="GO:0006782">
    <property type="term" value="P:protoporphyrinogen IX biosynthetic process"/>
    <property type="evidence" value="ECO:0007669"/>
    <property type="project" value="UniProtKB-UniRule"/>
</dbReference>
<dbReference type="AlphaFoldDB" id="A0A8J2YFJ3"/>
<evidence type="ECO:0000259" key="10">
    <source>
        <dbReference type="Pfam" id="PF02602"/>
    </source>
</evidence>
<accession>A0A8J2YFJ3</accession>
<dbReference type="InterPro" id="IPR003754">
    <property type="entry name" value="4pyrrol_synth_uPrphyn_synth"/>
</dbReference>
<gene>
    <name evidence="11" type="ORF">GCM10011391_21720</name>
</gene>
<dbReference type="Proteomes" id="UP000628775">
    <property type="component" value="Unassembled WGS sequence"/>
</dbReference>
<keyword evidence="5 9" id="KW-0627">Porphyrin biosynthesis</keyword>
<dbReference type="InterPro" id="IPR036108">
    <property type="entry name" value="4pyrrol_syn_uPrphyn_synt_sf"/>
</dbReference>
<dbReference type="EC" id="4.2.1.75" evidence="3 9"/>
<evidence type="ECO:0000256" key="6">
    <source>
        <dbReference type="ARBA" id="ARBA00037589"/>
    </source>
</evidence>
<evidence type="ECO:0000256" key="9">
    <source>
        <dbReference type="RuleBase" id="RU366031"/>
    </source>
</evidence>
<evidence type="ECO:0000313" key="12">
    <source>
        <dbReference type="Proteomes" id="UP000628775"/>
    </source>
</evidence>
<evidence type="ECO:0000256" key="5">
    <source>
        <dbReference type="ARBA" id="ARBA00023244"/>
    </source>
</evidence>
<name>A0A8J2YFJ3_9BACL</name>
<evidence type="ECO:0000256" key="7">
    <source>
        <dbReference type="ARBA" id="ARBA00040167"/>
    </source>
</evidence>
<dbReference type="RefSeq" id="WP_188693507.1">
    <property type="nucleotide sequence ID" value="NZ_BMIR01000009.1"/>
</dbReference>
<comment type="function">
    <text evidence="6 9">Catalyzes cyclization of the linear tetrapyrrole, hydroxymethylbilane, to the macrocyclic uroporphyrinogen III.</text>
</comment>